<dbReference type="InterPro" id="IPR012000">
    <property type="entry name" value="Thiamin_PyroP_enz_cen_dom"/>
</dbReference>
<dbReference type="SUPFAM" id="SSF52467">
    <property type="entry name" value="DHS-like NAD/FAD-binding domain"/>
    <property type="match status" value="1"/>
</dbReference>
<dbReference type="CDD" id="cd07105">
    <property type="entry name" value="ALDH_SaliADH"/>
    <property type="match status" value="1"/>
</dbReference>
<dbReference type="InterPro" id="IPR016163">
    <property type="entry name" value="Ald_DH_C"/>
</dbReference>
<dbReference type="InterPro" id="IPR029035">
    <property type="entry name" value="DHS-like_NAD/FAD-binding_dom"/>
</dbReference>
<dbReference type="InterPro" id="IPR029510">
    <property type="entry name" value="Ald_DH_CS_GLU"/>
</dbReference>
<dbReference type="PROSITE" id="PS00687">
    <property type="entry name" value="ALDEHYDE_DEHYDR_GLU"/>
    <property type="match status" value="1"/>
</dbReference>
<evidence type="ECO:0000256" key="8">
    <source>
        <dbReference type="SAM" id="MobiDB-lite"/>
    </source>
</evidence>
<keyword evidence="3 7" id="KW-0560">Oxidoreductase</keyword>
<sequence length="1083" mass="113433">MTRTTPSDAPLAHAPSPARQRAPLRLTGAQALVQVLLAEGVNTVYGIVGGKLSPLFHALSREPRIRFIGVRHEAAGPMMAAATHAGTGQMAVAVGELGPGGLNMASGLGSAFNNNLPLLAITTNQHRASSYPHVGFFMDLDTLAVTKPLTKWNALVNDARRIPELTRRAFREALSGRPGPVHLDIPQDVLGEMQMFAADEFELTPERYRATSGPRPNATSLADAVALLQSARRPLIVGGGGVVAAGAQSALRELAKRLNAPVIPTQMALGLVASDSPHFVGHGGIIAGESVKHAFERADVILSAGCRWSSWMWDERGALARRHHHVININIDPSALGHAALHEVAMQADAGEALSDLLASLGDAALNADGGWLAEVRAVRARHERKLAIMASDTEETMHPAALAKTLGEALPVDALAVYDGGHTTFWSNDLTPVHDVRTRFHEPGMAHLGYGLPAAIALKAQHPQKTVLNITGDGAFGFTINELDTARRYGLPVITVVHNNAAWGVIRMGQKLGMDFEMGTALEDTDYAAIARGFGCHGEIVTRAGDIPAALQRAIDSGLPAVLDCRTKFLPHPAVGQFVSMNKYGFASLSRLDIPKETVLNDISMLIGGEKAAAASGQTFERRNPLDGKVATRAPAASAEDAVRAVQAAAAAFPAWSAMGPGARRELLQKAASALEARTQKFIEAMAGETGAAAPWAGFNVHLAAGMLQEAASLTTQISGEVIPSDVPGNLAMGLRVPAGVVLGIAPWNAPVILGVRAIATPLACGNTVVLKGSELCPATHGLIIEALNEAGLPPGVVNFVTNAPADAAVVVEAMVAHPAVRRVNFTGSTAVGKLIAQTCAKHLKPAVLELGGKAPFVVLDDADLDAAVDGAIFGSFANSGQICMSTERIVVDQKVADSFVAKLSARAVGLPLGDPRKGPTVLGSVVDMSTVERCNALIDDAVAKGATLVCGGKADSTLMPATVLDHVTSEMRIYHEESFGPVKPVVRVHGVEEAVACANDNPYGLSAAVFGRDAGRAFQVAQRIESGICHVNGPTVHDEAQMPFGGVKASGYGRFGGKAGIEAFTELRWVTLQTTPRHYPF</sequence>
<accession>A0ABV2Q7L6</accession>
<dbReference type="CDD" id="cd07035">
    <property type="entry name" value="TPP_PYR_POX_like"/>
    <property type="match status" value="1"/>
</dbReference>
<feature type="active site" evidence="6">
    <location>
        <position position="851"/>
    </location>
</feature>
<evidence type="ECO:0000256" key="2">
    <source>
        <dbReference type="ARBA" id="ARBA00009986"/>
    </source>
</evidence>
<gene>
    <name evidence="13" type="ORF">ABIE13_002120</name>
</gene>
<organism evidence="13 14">
    <name type="scientific">Ottowia thiooxydans</name>
    <dbReference type="NCBI Taxonomy" id="219182"/>
    <lineage>
        <taxon>Bacteria</taxon>
        <taxon>Pseudomonadati</taxon>
        <taxon>Pseudomonadota</taxon>
        <taxon>Betaproteobacteria</taxon>
        <taxon>Burkholderiales</taxon>
        <taxon>Comamonadaceae</taxon>
        <taxon>Ottowia</taxon>
    </lineage>
</organism>
<dbReference type="InterPro" id="IPR016161">
    <property type="entry name" value="Ald_DH/histidinol_DH"/>
</dbReference>
<dbReference type="Gene3D" id="3.40.50.1220">
    <property type="entry name" value="TPP-binding domain"/>
    <property type="match status" value="1"/>
</dbReference>
<dbReference type="Pfam" id="PF02776">
    <property type="entry name" value="TPP_enzyme_N"/>
    <property type="match status" value="1"/>
</dbReference>
<evidence type="ECO:0000259" key="12">
    <source>
        <dbReference type="Pfam" id="PF02776"/>
    </source>
</evidence>
<evidence type="ECO:0000259" key="11">
    <source>
        <dbReference type="Pfam" id="PF02775"/>
    </source>
</evidence>
<keyword evidence="14" id="KW-1185">Reference proteome</keyword>
<dbReference type="InterPro" id="IPR029061">
    <property type="entry name" value="THDP-binding"/>
</dbReference>
<evidence type="ECO:0000256" key="4">
    <source>
        <dbReference type="ARBA" id="ARBA00023027"/>
    </source>
</evidence>
<dbReference type="EMBL" id="JBEPSH010000004">
    <property type="protein sequence ID" value="MET4577009.1"/>
    <property type="molecule type" value="Genomic_DNA"/>
</dbReference>
<dbReference type="Proteomes" id="UP001549320">
    <property type="component" value="Unassembled WGS sequence"/>
</dbReference>
<evidence type="ECO:0000256" key="3">
    <source>
        <dbReference type="ARBA" id="ARBA00023002"/>
    </source>
</evidence>
<evidence type="ECO:0000256" key="6">
    <source>
        <dbReference type="PROSITE-ProRule" id="PRU10007"/>
    </source>
</evidence>
<comment type="similarity">
    <text evidence="1">Belongs to the TPP enzyme family.</text>
</comment>
<dbReference type="SUPFAM" id="SSF53720">
    <property type="entry name" value="ALDH-like"/>
    <property type="match status" value="1"/>
</dbReference>
<feature type="domain" description="Aldehyde dehydrogenase" evidence="9">
    <location>
        <begin position="617"/>
        <end position="1072"/>
    </location>
</feature>
<feature type="domain" description="Thiamine pyrophosphate enzyme TPP-binding" evidence="11">
    <location>
        <begin position="420"/>
        <end position="566"/>
    </location>
</feature>
<dbReference type="InterPro" id="IPR012001">
    <property type="entry name" value="Thiamin_PyroP_enz_TPP-bd_dom"/>
</dbReference>
<dbReference type="InterPro" id="IPR000399">
    <property type="entry name" value="TPP-bd_CS"/>
</dbReference>
<evidence type="ECO:0000256" key="1">
    <source>
        <dbReference type="ARBA" id="ARBA00007812"/>
    </source>
</evidence>
<dbReference type="PANTHER" id="PTHR42986">
    <property type="entry name" value="BENZALDEHYDE DEHYDROGENASE YFMT"/>
    <property type="match status" value="1"/>
</dbReference>
<dbReference type="PROSITE" id="PS00187">
    <property type="entry name" value="TPP_ENZYMES"/>
    <property type="match status" value="1"/>
</dbReference>
<name>A0ABV2Q7L6_9BURK</name>
<dbReference type="InterPro" id="IPR016162">
    <property type="entry name" value="Ald_DH_N"/>
</dbReference>
<reference evidence="13 14" key="1">
    <citation type="submission" date="2024-06" db="EMBL/GenBank/DDBJ databases">
        <title>Sorghum-associated microbial communities from plants grown in Nebraska, USA.</title>
        <authorList>
            <person name="Schachtman D."/>
        </authorList>
    </citation>
    <scope>NUCLEOTIDE SEQUENCE [LARGE SCALE GENOMIC DNA]</scope>
    <source>
        <strain evidence="13 14">2709</strain>
    </source>
</reference>
<dbReference type="Gene3D" id="3.40.605.10">
    <property type="entry name" value="Aldehyde Dehydrogenase, Chain A, domain 1"/>
    <property type="match status" value="1"/>
</dbReference>
<evidence type="ECO:0000313" key="13">
    <source>
        <dbReference type="EMBL" id="MET4577009.1"/>
    </source>
</evidence>
<dbReference type="PANTHER" id="PTHR42986:SF1">
    <property type="entry name" value="BENZALDEHYDE DEHYDROGENASE YFMT"/>
    <property type="match status" value="1"/>
</dbReference>
<evidence type="ECO:0000256" key="5">
    <source>
        <dbReference type="ARBA" id="ARBA00023052"/>
    </source>
</evidence>
<dbReference type="SUPFAM" id="SSF52518">
    <property type="entry name" value="Thiamin diphosphate-binding fold (THDP-binding)"/>
    <property type="match status" value="2"/>
</dbReference>
<evidence type="ECO:0000259" key="9">
    <source>
        <dbReference type="Pfam" id="PF00171"/>
    </source>
</evidence>
<dbReference type="Gene3D" id="3.40.309.10">
    <property type="entry name" value="Aldehyde Dehydrogenase, Chain A, domain 2"/>
    <property type="match status" value="1"/>
</dbReference>
<proteinExistence type="inferred from homology"/>
<dbReference type="Pfam" id="PF02775">
    <property type="entry name" value="TPP_enzyme_C"/>
    <property type="match status" value="1"/>
</dbReference>
<dbReference type="Pfam" id="PF00205">
    <property type="entry name" value="TPP_enzyme_M"/>
    <property type="match status" value="1"/>
</dbReference>
<comment type="similarity">
    <text evidence="2 7">Belongs to the aldehyde dehydrogenase family.</text>
</comment>
<feature type="region of interest" description="Disordered" evidence="8">
    <location>
        <begin position="1"/>
        <end position="22"/>
    </location>
</feature>
<dbReference type="Pfam" id="PF00171">
    <property type="entry name" value="Aldedh"/>
    <property type="match status" value="1"/>
</dbReference>
<protein>
    <submittedName>
        <fullName evidence="13">Acyl-CoA reductase-like NAD-dependent aldehyde dehydrogenase/thiamine pyrophosphate-dependent acetolactate synthase large subunit-like protein</fullName>
    </submittedName>
</protein>
<feature type="domain" description="Thiamine pyrophosphate enzyme N-terminal TPP-binding" evidence="12">
    <location>
        <begin position="27"/>
        <end position="134"/>
    </location>
</feature>
<keyword evidence="5" id="KW-0786">Thiamine pyrophosphate</keyword>
<comment type="caution">
    <text evidence="13">The sequence shown here is derived from an EMBL/GenBank/DDBJ whole genome shotgun (WGS) entry which is preliminary data.</text>
</comment>
<dbReference type="InterPro" id="IPR015590">
    <property type="entry name" value="Aldehyde_DH_dom"/>
</dbReference>
<evidence type="ECO:0000256" key="7">
    <source>
        <dbReference type="RuleBase" id="RU003345"/>
    </source>
</evidence>
<evidence type="ECO:0000313" key="14">
    <source>
        <dbReference type="Proteomes" id="UP001549320"/>
    </source>
</evidence>
<feature type="domain" description="Thiamine pyrophosphate enzyme central" evidence="10">
    <location>
        <begin position="222"/>
        <end position="357"/>
    </location>
</feature>
<dbReference type="InterPro" id="IPR011766">
    <property type="entry name" value="TPP_enzyme_TPP-bd"/>
</dbReference>
<evidence type="ECO:0000259" key="10">
    <source>
        <dbReference type="Pfam" id="PF00205"/>
    </source>
</evidence>
<keyword evidence="4" id="KW-0520">NAD</keyword>
<dbReference type="Gene3D" id="3.40.50.970">
    <property type="match status" value="2"/>
</dbReference>